<evidence type="ECO:0000256" key="5">
    <source>
        <dbReference type="ARBA" id="ARBA00022692"/>
    </source>
</evidence>
<comment type="similarity">
    <text evidence="2">Belongs to the Toll-like receptor family.</text>
</comment>
<evidence type="ECO:0000313" key="16">
    <source>
        <dbReference type="EMBL" id="KAH9367576.1"/>
    </source>
</evidence>
<evidence type="ECO:0000259" key="15">
    <source>
        <dbReference type="PROSITE" id="PS50104"/>
    </source>
</evidence>
<evidence type="ECO:0000256" key="7">
    <source>
        <dbReference type="ARBA" id="ARBA00022737"/>
    </source>
</evidence>
<evidence type="ECO:0000256" key="11">
    <source>
        <dbReference type="ARBA" id="ARBA00023170"/>
    </source>
</evidence>
<evidence type="ECO:0000256" key="10">
    <source>
        <dbReference type="ARBA" id="ARBA00023136"/>
    </source>
</evidence>
<feature type="domain" description="TIR" evidence="15">
    <location>
        <begin position="607"/>
        <end position="751"/>
    </location>
</feature>
<feature type="signal peptide" evidence="14">
    <location>
        <begin position="1"/>
        <end position="18"/>
    </location>
</feature>
<dbReference type="PANTHER" id="PTHR24365">
    <property type="entry name" value="TOLL-LIKE RECEPTOR"/>
    <property type="match status" value="1"/>
</dbReference>
<dbReference type="InterPro" id="IPR001611">
    <property type="entry name" value="Leu-rich_rpt"/>
</dbReference>
<evidence type="ECO:0000256" key="12">
    <source>
        <dbReference type="ARBA" id="ARBA00023180"/>
    </source>
</evidence>
<dbReference type="PANTHER" id="PTHR24365:SF530">
    <property type="entry name" value="MSTPROX-RELATED"/>
    <property type="match status" value="1"/>
</dbReference>
<dbReference type="EMBL" id="JABSTR010000004">
    <property type="protein sequence ID" value="KAH9367576.1"/>
    <property type="molecule type" value="Genomic_DNA"/>
</dbReference>
<keyword evidence="8" id="KW-0391">Immunity</keyword>
<comment type="subcellular location">
    <subcellularLocation>
        <location evidence="1">Membrane</location>
        <topology evidence="1">Single-pass type I membrane protein</topology>
    </subcellularLocation>
</comment>
<feature type="transmembrane region" description="Helical" evidence="13">
    <location>
        <begin position="555"/>
        <end position="578"/>
    </location>
</feature>
<keyword evidence="6 14" id="KW-0732">Signal</keyword>
<proteinExistence type="inferred from homology"/>
<evidence type="ECO:0000256" key="14">
    <source>
        <dbReference type="SAM" id="SignalP"/>
    </source>
</evidence>
<organism evidence="16 17">
    <name type="scientific">Haemaphysalis longicornis</name>
    <name type="common">Bush tick</name>
    <dbReference type="NCBI Taxonomy" id="44386"/>
    <lineage>
        <taxon>Eukaryota</taxon>
        <taxon>Metazoa</taxon>
        <taxon>Ecdysozoa</taxon>
        <taxon>Arthropoda</taxon>
        <taxon>Chelicerata</taxon>
        <taxon>Arachnida</taxon>
        <taxon>Acari</taxon>
        <taxon>Parasitiformes</taxon>
        <taxon>Ixodida</taxon>
        <taxon>Ixodoidea</taxon>
        <taxon>Ixodidae</taxon>
        <taxon>Haemaphysalinae</taxon>
        <taxon>Haemaphysalis</taxon>
    </lineage>
</organism>
<dbReference type="SMART" id="SM00255">
    <property type="entry name" value="TIR"/>
    <property type="match status" value="1"/>
</dbReference>
<dbReference type="GO" id="GO:0007165">
    <property type="term" value="P:signal transduction"/>
    <property type="evidence" value="ECO:0007669"/>
    <property type="project" value="InterPro"/>
</dbReference>
<evidence type="ECO:0000313" key="17">
    <source>
        <dbReference type="Proteomes" id="UP000821853"/>
    </source>
</evidence>
<keyword evidence="3" id="KW-0399">Innate immunity</keyword>
<dbReference type="GO" id="GO:0045087">
    <property type="term" value="P:innate immune response"/>
    <property type="evidence" value="ECO:0007669"/>
    <property type="project" value="UniProtKB-KW"/>
</dbReference>
<dbReference type="SUPFAM" id="SSF52058">
    <property type="entry name" value="L domain-like"/>
    <property type="match status" value="1"/>
</dbReference>
<evidence type="ECO:0000256" key="2">
    <source>
        <dbReference type="ARBA" id="ARBA00009634"/>
    </source>
</evidence>
<dbReference type="Gene3D" id="3.40.50.10140">
    <property type="entry name" value="Toll/interleukin-1 receptor homology (TIR) domain"/>
    <property type="match status" value="1"/>
</dbReference>
<evidence type="ECO:0000256" key="13">
    <source>
        <dbReference type="SAM" id="Phobius"/>
    </source>
</evidence>
<name>A0A9J6FYN5_HAELO</name>
<dbReference type="Gene3D" id="3.80.10.10">
    <property type="entry name" value="Ribonuclease Inhibitor"/>
    <property type="match status" value="1"/>
</dbReference>
<dbReference type="Pfam" id="PF13855">
    <property type="entry name" value="LRR_8"/>
    <property type="match status" value="1"/>
</dbReference>
<accession>A0A9J6FYN5</accession>
<dbReference type="AlphaFoldDB" id="A0A9J6FYN5"/>
<keyword evidence="11" id="KW-0675">Receptor</keyword>
<dbReference type="OMA" id="PIAENVC"/>
<dbReference type="PROSITE" id="PS51450">
    <property type="entry name" value="LRR"/>
    <property type="match status" value="1"/>
</dbReference>
<dbReference type="GO" id="GO:0038023">
    <property type="term" value="F:signaling receptor activity"/>
    <property type="evidence" value="ECO:0007669"/>
    <property type="project" value="TreeGrafter"/>
</dbReference>
<feature type="chain" id="PRO_5039948786" description="TIR domain-containing protein" evidence="14">
    <location>
        <begin position="19"/>
        <end position="753"/>
    </location>
</feature>
<dbReference type="InterPro" id="IPR035897">
    <property type="entry name" value="Toll_tir_struct_dom_sf"/>
</dbReference>
<dbReference type="SUPFAM" id="SSF52200">
    <property type="entry name" value="Toll/Interleukin receptor TIR domain"/>
    <property type="match status" value="1"/>
</dbReference>
<evidence type="ECO:0000256" key="3">
    <source>
        <dbReference type="ARBA" id="ARBA00022588"/>
    </source>
</evidence>
<gene>
    <name evidence="16" type="ORF">HPB48_002868</name>
</gene>
<keyword evidence="4" id="KW-0433">Leucine-rich repeat</keyword>
<dbReference type="PROSITE" id="PS50104">
    <property type="entry name" value="TIR"/>
    <property type="match status" value="1"/>
</dbReference>
<dbReference type="SMART" id="SM00369">
    <property type="entry name" value="LRR_TYP"/>
    <property type="match status" value="3"/>
</dbReference>
<dbReference type="GO" id="GO:0005886">
    <property type="term" value="C:plasma membrane"/>
    <property type="evidence" value="ECO:0007669"/>
    <property type="project" value="TreeGrafter"/>
</dbReference>
<keyword evidence="17" id="KW-1185">Reference proteome</keyword>
<dbReference type="FunFam" id="3.40.50.10140:FF:000001">
    <property type="entry name" value="Toll-like receptor 2"/>
    <property type="match status" value="1"/>
</dbReference>
<dbReference type="InterPro" id="IPR026906">
    <property type="entry name" value="LRR_5"/>
</dbReference>
<evidence type="ECO:0000256" key="4">
    <source>
        <dbReference type="ARBA" id="ARBA00022614"/>
    </source>
</evidence>
<dbReference type="Pfam" id="PF13306">
    <property type="entry name" value="LRR_5"/>
    <property type="match status" value="1"/>
</dbReference>
<evidence type="ECO:0000256" key="9">
    <source>
        <dbReference type="ARBA" id="ARBA00022989"/>
    </source>
</evidence>
<keyword evidence="7" id="KW-0677">Repeat</keyword>
<reference evidence="16 17" key="1">
    <citation type="journal article" date="2020" name="Cell">
        <title>Large-Scale Comparative Analyses of Tick Genomes Elucidate Their Genetic Diversity and Vector Capacities.</title>
        <authorList>
            <consortium name="Tick Genome and Microbiome Consortium (TIGMIC)"/>
            <person name="Jia N."/>
            <person name="Wang J."/>
            <person name="Shi W."/>
            <person name="Du L."/>
            <person name="Sun Y."/>
            <person name="Zhan W."/>
            <person name="Jiang J.F."/>
            <person name="Wang Q."/>
            <person name="Zhang B."/>
            <person name="Ji P."/>
            <person name="Bell-Sakyi L."/>
            <person name="Cui X.M."/>
            <person name="Yuan T.T."/>
            <person name="Jiang B.G."/>
            <person name="Yang W.F."/>
            <person name="Lam T.T."/>
            <person name="Chang Q.C."/>
            <person name="Ding S.J."/>
            <person name="Wang X.J."/>
            <person name="Zhu J.G."/>
            <person name="Ruan X.D."/>
            <person name="Zhao L."/>
            <person name="Wei J.T."/>
            <person name="Ye R.Z."/>
            <person name="Que T.C."/>
            <person name="Du C.H."/>
            <person name="Zhou Y.H."/>
            <person name="Cheng J.X."/>
            <person name="Dai P.F."/>
            <person name="Guo W.B."/>
            <person name="Han X.H."/>
            <person name="Huang E.J."/>
            <person name="Li L.F."/>
            <person name="Wei W."/>
            <person name="Gao Y.C."/>
            <person name="Liu J.Z."/>
            <person name="Shao H.Z."/>
            <person name="Wang X."/>
            <person name="Wang C.C."/>
            <person name="Yang T.C."/>
            <person name="Huo Q.B."/>
            <person name="Li W."/>
            <person name="Chen H.Y."/>
            <person name="Chen S.E."/>
            <person name="Zhou L.G."/>
            <person name="Ni X.B."/>
            <person name="Tian J.H."/>
            <person name="Sheng Y."/>
            <person name="Liu T."/>
            <person name="Pan Y.S."/>
            <person name="Xia L.Y."/>
            <person name="Li J."/>
            <person name="Zhao F."/>
            <person name="Cao W.C."/>
        </authorList>
    </citation>
    <scope>NUCLEOTIDE SEQUENCE [LARGE SCALE GENOMIC DNA]</scope>
    <source>
        <strain evidence="16">HaeL-2018</strain>
    </source>
</reference>
<dbReference type="Proteomes" id="UP000821853">
    <property type="component" value="Chromosome 2"/>
</dbReference>
<keyword evidence="12" id="KW-0325">Glycoprotein</keyword>
<dbReference type="OrthoDB" id="6491643at2759"/>
<evidence type="ECO:0000256" key="1">
    <source>
        <dbReference type="ARBA" id="ARBA00004479"/>
    </source>
</evidence>
<evidence type="ECO:0000256" key="6">
    <source>
        <dbReference type="ARBA" id="ARBA00022729"/>
    </source>
</evidence>
<comment type="caution">
    <text evidence="16">The sequence shown here is derived from an EMBL/GenBank/DDBJ whole genome shotgun (WGS) entry which is preliminary data.</text>
</comment>
<keyword evidence="5 13" id="KW-0812">Transmembrane</keyword>
<dbReference type="InterPro" id="IPR000157">
    <property type="entry name" value="TIR_dom"/>
</dbReference>
<dbReference type="Pfam" id="PF13676">
    <property type="entry name" value="TIR_2"/>
    <property type="match status" value="1"/>
</dbReference>
<evidence type="ECO:0000256" key="8">
    <source>
        <dbReference type="ARBA" id="ARBA00022859"/>
    </source>
</evidence>
<keyword evidence="10 13" id="KW-0472">Membrane</keyword>
<dbReference type="InterPro" id="IPR003591">
    <property type="entry name" value="Leu-rich_rpt_typical-subtyp"/>
</dbReference>
<protein>
    <recommendedName>
        <fullName evidence="15">TIR domain-containing protein</fullName>
    </recommendedName>
</protein>
<sequence length="753" mass="84136">MKAELLLRLLWLSMAGSARKPDSSLGRTESEVEPPWNCTLRDKQSKRWDLNCAVVDIVNSTSRQGAVTREANTSLDFQVLSKNASKQDLHEIFLYVQNGTVKCCLEHISNETTRTAADETAKLGGVFQSLEKQSGKIMKGTGQTASAEYDAKLCLPQASNNLSAYNLETQEPHGVCSVILQTAAHNNTVCVLHSSKSNFTLSSESLFNLVGGHSAIADAGMVAIRGCPFAELKKYELFQAPKLDALRFYDTPLETVASDSFNSVPRIKKLLFVRSKLKSIPLAVFSINNLEHLSVKHTAISPNDTFSLTSSHTPSKKSLLKKLNLKGTRLGHLDDRAFCAFPMLENLNLQLCSLTAMNGSPFVCLRNLKTLKLKSNKLTTLTNKTFLGLQSLTALKLTKNFIVFHDPTPVFAPLRSLDILHLGENKIDLLFPEVFAGLPVRKLTLAQNYISSWSTAIFSLLSSLETLRLDGNAIRVFDDGMYEDVANITAVSICYNPLDCASCKIKIVERFLLGSNNGLNRSVDCVVCSGSIASAEKVLVMDVAPGVDACRPQDYYVLVGVPLILVVLVGSVAGYSLYANRWYIRYFLLSLRIKVSAYRRLRCVDSFLWDAFVSYHSSDAAWVRDCLVPALESAELEFRLCVSDRDFVPGVPIAENVCRAIGHSRKCLFVVSRQFCKSRWCMFELTLAQHKLFESDRTNQMVLVRRELVEESQMCHFLRYLSRTKTYIQVPREDADKTVWDYFWLQLRAALKL</sequence>
<dbReference type="InterPro" id="IPR032675">
    <property type="entry name" value="LRR_dom_sf"/>
</dbReference>
<dbReference type="VEuPathDB" id="VectorBase:HLOH_056923"/>
<keyword evidence="9 13" id="KW-1133">Transmembrane helix</keyword>